<keyword evidence="3" id="KW-1185">Reference proteome</keyword>
<name>A0A2L2T9S0_9HYPO</name>
<dbReference type="Proteomes" id="UP000245910">
    <property type="component" value="Chromosome IIII"/>
</dbReference>
<evidence type="ECO:0000313" key="3">
    <source>
        <dbReference type="Proteomes" id="UP000245910"/>
    </source>
</evidence>
<protein>
    <submittedName>
        <fullName evidence="2">Uncharacterized protein</fullName>
    </submittedName>
</protein>
<evidence type="ECO:0000256" key="1">
    <source>
        <dbReference type="SAM" id="MobiDB-lite"/>
    </source>
</evidence>
<feature type="region of interest" description="Disordered" evidence="1">
    <location>
        <begin position="1"/>
        <end position="25"/>
    </location>
</feature>
<dbReference type="EMBL" id="LN649232">
    <property type="protein sequence ID" value="CEI41591.1"/>
    <property type="molecule type" value="Genomic_DNA"/>
</dbReference>
<organism evidence="2 3">
    <name type="scientific">Fusarium venenatum</name>
    <dbReference type="NCBI Taxonomy" id="56646"/>
    <lineage>
        <taxon>Eukaryota</taxon>
        <taxon>Fungi</taxon>
        <taxon>Dikarya</taxon>
        <taxon>Ascomycota</taxon>
        <taxon>Pezizomycotina</taxon>
        <taxon>Sordariomycetes</taxon>
        <taxon>Hypocreomycetidae</taxon>
        <taxon>Hypocreales</taxon>
        <taxon>Nectriaceae</taxon>
        <taxon>Fusarium</taxon>
    </lineage>
</organism>
<accession>A0A2L2T9S0</accession>
<sequence>MAPRAKPEGKGKAAAIADNADANAASDEGMELDSFLARCNDEKNKTLQKLPPVLSRIVYPQECKTHRLY</sequence>
<evidence type="ECO:0000313" key="2">
    <source>
        <dbReference type="EMBL" id="CEI41591.1"/>
    </source>
</evidence>
<proteinExistence type="predicted"/>
<dbReference type="AlphaFoldDB" id="A0A2L2T9S0"/>
<feature type="compositionally biased region" description="Basic and acidic residues" evidence="1">
    <location>
        <begin position="1"/>
        <end position="11"/>
    </location>
</feature>
<feature type="compositionally biased region" description="Low complexity" evidence="1">
    <location>
        <begin position="13"/>
        <end position="25"/>
    </location>
</feature>
<reference evidence="3" key="1">
    <citation type="submission" date="2014-10" db="EMBL/GenBank/DDBJ databases">
        <authorList>
            <person name="King R."/>
        </authorList>
    </citation>
    <scope>NUCLEOTIDE SEQUENCE [LARGE SCALE GENOMIC DNA]</scope>
    <source>
        <strain evidence="3">A3/5</strain>
    </source>
</reference>